<proteinExistence type="inferred from homology"/>
<dbReference type="AlphaFoldDB" id="A0A0W0G445"/>
<dbReference type="InterPro" id="IPR008334">
    <property type="entry name" value="5'-Nucleotdase_C"/>
</dbReference>
<dbReference type="InterPro" id="IPR006179">
    <property type="entry name" value="5_nucleotidase/apyrase"/>
</dbReference>
<dbReference type="eggNOG" id="KOG4419">
    <property type="taxonomic scope" value="Eukaryota"/>
</dbReference>
<protein>
    <recommendedName>
        <fullName evidence="3">5'-Nucleotidase C-terminal domain-containing protein</fullName>
    </recommendedName>
</protein>
<dbReference type="Proteomes" id="UP000054988">
    <property type="component" value="Unassembled WGS sequence"/>
</dbReference>
<dbReference type="GO" id="GO:0016787">
    <property type="term" value="F:hydrolase activity"/>
    <property type="evidence" value="ECO:0007669"/>
    <property type="project" value="InterPro"/>
</dbReference>
<feature type="compositionally biased region" description="Basic and acidic residues" evidence="2">
    <location>
        <begin position="649"/>
        <end position="664"/>
    </location>
</feature>
<evidence type="ECO:0000256" key="1">
    <source>
        <dbReference type="ARBA" id="ARBA00006654"/>
    </source>
</evidence>
<dbReference type="InterPro" id="IPR029052">
    <property type="entry name" value="Metallo-depent_PP-like"/>
</dbReference>
<evidence type="ECO:0000313" key="4">
    <source>
        <dbReference type="EMBL" id="KTB43364.1"/>
    </source>
</evidence>
<sequence length="688" mass="77054">MTTQSLDCLHFNDCYRVGQQKLSKNPEDEIDVTQFATMMDDIRRTWPLREDGRRDGLTLFSGDLFSPSVESTVTRGSHLVPVMNHLAPDISLTGNHDFDFGYPHLSKLVQDTKFPWLLSNIIDSTTSKVPEHLHEFQVLERAGLKIGIIGLVEREWIATVSSWPPNFEFRDMKETGIRLSKLLRDPQGQHKCKRYSTDEDASDNPCCCRMVCRLPNDLILSKDLLALSPSAQDSGFAYTHGVDILLGGHDHMYYVSKGINSWDGWNSSEAPLGSEGDNGEVLVVKSGMDFRDLSAFSLVVESTPEGSVRKKVIKSIIGRRRTTKPGSPSSKELSELLKDILSSVSKSLKAPVCKSKVTLDLRSRFIRVDESAAANWFADIIRHSYDDALCMKGCGGADAVLICAGTLRGDSQYGPGIITLGDILEILPFDDPIVVIEVDGATIWDALESALETWPAQEGRFPVVSGIRVSWDSRREKGQRVLGIWLTKEMEDSMHGSESGHSTPRIVDGEPIQRSKTSRKYKIVTREYMAQGHDGFTALTDQRYLVDDESGQPMSTIVRKYLLGSQFVNRMTRLVEHPSSENLRETTKNAILRERARNEREKRHQGTGAAQLWKHAANVALRWSRSKAHYQEQLQVSTTEHMSDVDAFDGKEVRAGRKSNKEVDESASEDLLVIEPMVDGRLKDEGRE</sequence>
<accession>A0A0W0G445</accession>
<evidence type="ECO:0000256" key="2">
    <source>
        <dbReference type="SAM" id="MobiDB-lite"/>
    </source>
</evidence>
<dbReference type="Gene3D" id="3.90.780.10">
    <property type="entry name" value="5'-Nucleotidase, C-terminal domain"/>
    <property type="match status" value="1"/>
</dbReference>
<gene>
    <name evidence="4" type="ORF">WG66_4060</name>
</gene>
<comment type="similarity">
    <text evidence="1">Belongs to the 5'-nucleotidase family.</text>
</comment>
<comment type="caution">
    <text evidence="4">The sequence shown here is derived from an EMBL/GenBank/DDBJ whole genome shotgun (WGS) entry which is preliminary data.</text>
</comment>
<feature type="region of interest" description="Disordered" evidence="2">
    <location>
        <begin position="649"/>
        <end position="670"/>
    </location>
</feature>
<dbReference type="GO" id="GO:0009166">
    <property type="term" value="P:nucleotide catabolic process"/>
    <property type="evidence" value="ECO:0007669"/>
    <property type="project" value="InterPro"/>
</dbReference>
<dbReference type="EMBL" id="LATX01001182">
    <property type="protein sequence ID" value="KTB43364.1"/>
    <property type="molecule type" value="Genomic_DNA"/>
</dbReference>
<feature type="domain" description="5'-Nucleotidase C-terminal" evidence="3">
    <location>
        <begin position="360"/>
        <end position="540"/>
    </location>
</feature>
<name>A0A0W0G445_MONRR</name>
<dbReference type="PANTHER" id="PTHR11575:SF48">
    <property type="entry name" value="5'-NUCLEOTIDASE"/>
    <property type="match status" value="1"/>
</dbReference>
<reference evidence="4 5" key="1">
    <citation type="submission" date="2015-12" db="EMBL/GenBank/DDBJ databases">
        <title>Draft genome sequence of Moniliophthora roreri, the causal agent of frosty pod rot of cacao.</title>
        <authorList>
            <person name="Aime M.C."/>
            <person name="Diaz-Valderrama J.R."/>
            <person name="Kijpornyongpan T."/>
            <person name="Phillips-Mora W."/>
        </authorList>
    </citation>
    <scope>NUCLEOTIDE SEQUENCE [LARGE SCALE GENOMIC DNA]</scope>
    <source>
        <strain evidence="4 5">MCA 2952</strain>
    </source>
</reference>
<dbReference type="Gene3D" id="3.60.21.10">
    <property type="match status" value="1"/>
</dbReference>
<dbReference type="PANTHER" id="PTHR11575">
    <property type="entry name" value="5'-NUCLEOTIDASE-RELATED"/>
    <property type="match status" value="1"/>
</dbReference>
<dbReference type="Pfam" id="PF02872">
    <property type="entry name" value="5_nucleotid_C"/>
    <property type="match status" value="1"/>
</dbReference>
<dbReference type="SUPFAM" id="SSF56300">
    <property type="entry name" value="Metallo-dependent phosphatases"/>
    <property type="match status" value="1"/>
</dbReference>
<evidence type="ECO:0000313" key="5">
    <source>
        <dbReference type="Proteomes" id="UP000054988"/>
    </source>
</evidence>
<dbReference type="InterPro" id="IPR036907">
    <property type="entry name" value="5'-Nucleotdase_C_sf"/>
</dbReference>
<evidence type="ECO:0000259" key="3">
    <source>
        <dbReference type="Pfam" id="PF02872"/>
    </source>
</evidence>
<organism evidence="4 5">
    <name type="scientific">Moniliophthora roreri</name>
    <name type="common">Frosty pod rot fungus</name>
    <name type="synonym">Monilia roreri</name>
    <dbReference type="NCBI Taxonomy" id="221103"/>
    <lineage>
        <taxon>Eukaryota</taxon>
        <taxon>Fungi</taxon>
        <taxon>Dikarya</taxon>
        <taxon>Basidiomycota</taxon>
        <taxon>Agaricomycotina</taxon>
        <taxon>Agaricomycetes</taxon>
        <taxon>Agaricomycetidae</taxon>
        <taxon>Agaricales</taxon>
        <taxon>Marasmiineae</taxon>
        <taxon>Marasmiaceae</taxon>
        <taxon>Moniliophthora</taxon>
    </lineage>
</organism>
<dbReference type="SUPFAM" id="SSF55816">
    <property type="entry name" value="5'-nucleotidase (syn. UDP-sugar hydrolase), C-terminal domain"/>
    <property type="match status" value="1"/>
</dbReference>